<evidence type="ECO:0000256" key="1">
    <source>
        <dbReference type="ARBA" id="ARBA00001965"/>
    </source>
</evidence>
<dbReference type="Gene3D" id="2.60.130.10">
    <property type="entry name" value="Aromatic compound dioxygenase"/>
    <property type="match status" value="1"/>
</dbReference>
<dbReference type="PROSITE" id="PS00083">
    <property type="entry name" value="INTRADIOL_DIOXYGENAS"/>
    <property type="match status" value="1"/>
</dbReference>
<name>A0ABP8UVB6_9ACTN</name>
<comment type="similarity">
    <text evidence="2">Belongs to the intradiol ring-cleavage dioxygenase family.</text>
</comment>
<dbReference type="InterPro" id="IPR050770">
    <property type="entry name" value="Intradiol_RC_Dioxygenase"/>
</dbReference>
<comment type="cofactor">
    <cofactor evidence="1">
        <name>Fe(3+)</name>
        <dbReference type="ChEBI" id="CHEBI:29034"/>
    </cofactor>
</comment>
<keyword evidence="9" id="KW-1185">Reference proteome</keyword>
<evidence type="ECO:0000256" key="3">
    <source>
        <dbReference type="ARBA" id="ARBA00022723"/>
    </source>
</evidence>
<keyword evidence="6" id="KW-0408">Iron</keyword>
<gene>
    <name evidence="8" type="ORF">GCM10023196_105960</name>
</gene>
<dbReference type="PANTHER" id="PTHR33711">
    <property type="entry name" value="DIOXYGENASE, PUTATIVE (AFU_ORTHOLOGUE AFUA_2G02910)-RELATED"/>
    <property type="match status" value="1"/>
</dbReference>
<evidence type="ECO:0000256" key="4">
    <source>
        <dbReference type="ARBA" id="ARBA00022964"/>
    </source>
</evidence>
<dbReference type="PANTHER" id="PTHR33711:SF7">
    <property type="entry name" value="INTRADIOL RING-CLEAVAGE DIOXYGENASES DOMAIN-CONTAINING PROTEIN-RELATED"/>
    <property type="match status" value="1"/>
</dbReference>
<keyword evidence="5" id="KW-0560">Oxidoreductase</keyword>
<evidence type="ECO:0000256" key="6">
    <source>
        <dbReference type="ARBA" id="ARBA00023004"/>
    </source>
</evidence>
<dbReference type="InterPro" id="IPR007535">
    <property type="entry name" value="Catechol_dOase_N"/>
</dbReference>
<dbReference type="InterPro" id="IPR000627">
    <property type="entry name" value="Intradiol_dOase_C"/>
</dbReference>
<dbReference type="EMBL" id="BAABHK010000033">
    <property type="protein sequence ID" value="GAA4640449.1"/>
    <property type="molecule type" value="Genomic_DNA"/>
</dbReference>
<sequence length="300" mass="32906">MTATTPPVSDRQRQVEDELVQTVLASFRETPDARLKELMQAMVRHLHAFIREVRLTETEWQQAIDFLTAAGHITTDRRQEFVLLSDVLGASMQTINVNHEATAGATEATVVGPFFVEDSPEIPIGGDMAAGAPGEPCWVEGTVTDTHGNPVPGARLEVWEADEDGLYDVQYADGHLAGRAHLFTDDEGDYTFWGLTPTPYPIPHDGPVGALLDKTGRSPLRASHLHFMVTAPGLRTLVTHIFVEGDSLLASDAVFGVKESLVRRFERQAPGTPTPDGRDLAGKSWSRVRFDIVLPVPHDR</sequence>
<evidence type="ECO:0000256" key="2">
    <source>
        <dbReference type="ARBA" id="ARBA00007825"/>
    </source>
</evidence>
<dbReference type="Pfam" id="PF00775">
    <property type="entry name" value="Dioxygenase_C"/>
    <property type="match status" value="1"/>
</dbReference>
<evidence type="ECO:0000313" key="9">
    <source>
        <dbReference type="Proteomes" id="UP001501442"/>
    </source>
</evidence>
<dbReference type="Proteomes" id="UP001501442">
    <property type="component" value="Unassembled WGS sequence"/>
</dbReference>
<reference evidence="9" key="1">
    <citation type="journal article" date="2019" name="Int. J. Syst. Evol. Microbiol.">
        <title>The Global Catalogue of Microorganisms (GCM) 10K type strain sequencing project: providing services to taxonomists for standard genome sequencing and annotation.</title>
        <authorList>
            <consortium name="The Broad Institute Genomics Platform"/>
            <consortium name="The Broad Institute Genome Sequencing Center for Infectious Disease"/>
            <person name="Wu L."/>
            <person name="Ma J."/>
        </authorList>
    </citation>
    <scope>NUCLEOTIDE SEQUENCE [LARGE SCALE GENOMIC DNA]</scope>
    <source>
        <strain evidence="9">JCM 17939</strain>
    </source>
</reference>
<dbReference type="SUPFAM" id="SSF49482">
    <property type="entry name" value="Aromatic compound dioxygenase"/>
    <property type="match status" value="1"/>
</dbReference>
<dbReference type="GO" id="GO:0051213">
    <property type="term" value="F:dioxygenase activity"/>
    <property type="evidence" value="ECO:0007669"/>
    <property type="project" value="UniProtKB-KW"/>
</dbReference>
<evidence type="ECO:0000256" key="5">
    <source>
        <dbReference type="ARBA" id="ARBA00023002"/>
    </source>
</evidence>
<dbReference type="Pfam" id="PF04444">
    <property type="entry name" value="Dioxygenase_N"/>
    <property type="match status" value="1"/>
</dbReference>
<evidence type="ECO:0000259" key="7">
    <source>
        <dbReference type="PROSITE" id="PS00083"/>
    </source>
</evidence>
<dbReference type="RefSeq" id="WP_345444220.1">
    <property type="nucleotide sequence ID" value="NZ_BAABHK010000033.1"/>
</dbReference>
<feature type="domain" description="Intradiol ring-cleavage dioxygenases" evidence="7">
    <location>
        <begin position="139"/>
        <end position="167"/>
    </location>
</feature>
<evidence type="ECO:0000313" key="8">
    <source>
        <dbReference type="EMBL" id="GAA4640449.1"/>
    </source>
</evidence>
<dbReference type="InterPro" id="IPR015889">
    <property type="entry name" value="Intradiol_dOase_core"/>
</dbReference>
<organism evidence="8 9">
    <name type="scientific">Actinoallomurus vinaceus</name>
    <dbReference type="NCBI Taxonomy" id="1080074"/>
    <lineage>
        <taxon>Bacteria</taxon>
        <taxon>Bacillati</taxon>
        <taxon>Actinomycetota</taxon>
        <taxon>Actinomycetes</taxon>
        <taxon>Streptosporangiales</taxon>
        <taxon>Thermomonosporaceae</taxon>
        <taxon>Actinoallomurus</taxon>
    </lineage>
</organism>
<keyword evidence="3" id="KW-0479">Metal-binding</keyword>
<accession>A0ABP8UVB6</accession>
<keyword evidence="4 8" id="KW-0223">Dioxygenase</keyword>
<comment type="caution">
    <text evidence="8">The sequence shown here is derived from an EMBL/GenBank/DDBJ whole genome shotgun (WGS) entry which is preliminary data.</text>
</comment>
<proteinExistence type="inferred from homology"/>
<protein>
    <submittedName>
        <fullName evidence="8">Dioxygenase</fullName>
    </submittedName>
</protein>